<evidence type="ECO:0000313" key="2">
    <source>
        <dbReference type="EMBL" id="QQG34626.1"/>
    </source>
</evidence>
<organism evidence="2">
    <name type="scientific">Anthurium alphaflexivirus 1</name>
    <dbReference type="NCBI Taxonomy" id="2794424"/>
    <lineage>
        <taxon>Viruses</taxon>
        <taxon>Riboviria</taxon>
        <taxon>Orthornavirae</taxon>
        <taxon>Kitrinoviricota</taxon>
        <taxon>Alsuviricetes</taxon>
        <taxon>Tymovirales</taxon>
        <taxon>Alphaflexiviridae</taxon>
    </lineage>
</organism>
<proteinExistence type="predicted"/>
<sequence>MDQREIDNLVSFAKRLDSGVKDDLVFYLYENNKAELSKLPLDSIFDRQRCHLERLLRFRAEKIHNFYLNNLVFQRKYKEWLEQMQISSPSMWNNRLIGEFQLQQTPNEIKPKQELWPKLESTECPIMLGRSDGCSSNFSSSQPMLAPGQKSTGTERLSTTRITTEQQEPSLLVRFGTESSAIQEMSGRQLDSRQLQKLILETGQLLQLLSSKLTQTNSEDKHE</sequence>
<dbReference type="EMBL" id="MW328743">
    <property type="protein sequence ID" value="QQG34626.1"/>
    <property type="molecule type" value="Genomic_RNA"/>
</dbReference>
<protein>
    <submittedName>
        <fullName evidence="2">MP</fullName>
    </submittedName>
</protein>
<feature type="region of interest" description="Disordered" evidence="1">
    <location>
        <begin position="137"/>
        <end position="161"/>
    </location>
</feature>
<accession>A0A7T5UG64</accession>
<reference evidence="2" key="1">
    <citation type="submission" date="2020-11" db="EMBL/GenBank/DDBJ databases">
        <authorList>
            <person name="Bejerman N."/>
        </authorList>
    </citation>
    <scope>NUCLEOTIDE SEQUENCE</scope>
    <source>
        <strain evidence="2">Anthu</strain>
    </source>
</reference>
<name>A0A7T5UG64_9VIRU</name>
<evidence type="ECO:0000256" key="1">
    <source>
        <dbReference type="SAM" id="MobiDB-lite"/>
    </source>
</evidence>